<dbReference type="Gene3D" id="3.80.10.10">
    <property type="entry name" value="Ribonuclease Inhibitor"/>
    <property type="match status" value="1"/>
</dbReference>
<evidence type="ECO:0000313" key="2">
    <source>
        <dbReference type="EMBL" id="KEH25258.1"/>
    </source>
</evidence>
<name>G8A0J6_MEDTR</name>
<feature type="region of interest" description="Disordered" evidence="1">
    <location>
        <begin position="20"/>
        <end position="53"/>
    </location>
</feature>
<dbReference type="PaxDb" id="3880-AES84292"/>
<sequence>MVSHIFYFLSHRRRRCSDHSLPIKRKRKSSPENLPPEKLFQNPMKRKKRTSLKSSHQLVKEETCSYLPEECWEIVIRFLIINHNDRRCLNYISLVSKQFLSITNRLLFSLTVFHETCPFLRRRLFERFKHLNSLNFSRCNYGLNKLLCEISRFPLNITSLNISNSPTFPAYGLRVFSQKVSTLTSLNASDIHSLKSSHLLLIADCFPLLKQLNLGKTLSNNHTYAIHSLLSKCQYTTFGS</sequence>
<evidence type="ECO:0000313" key="5">
    <source>
        <dbReference type="Proteomes" id="UP000002051"/>
    </source>
</evidence>
<evidence type="ECO:0000313" key="3">
    <source>
        <dbReference type="EMBL" id="RHN50354.1"/>
    </source>
</evidence>
<reference evidence="6" key="4">
    <citation type="journal article" date="2018" name="Nat. Plants">
        <title>Whole-genome landscape of Medicago truncatula symbiotic genes.</title>
        <authorList>
            <person name="Pecrix Y."/>
            <person name="Staton S.E."/>
            <person name="Sallet E."/>
            <person name="Lelandais-Briere C."/>
            <person name="Moreau S."/>
            <person name="Carrere S."/>
            <person name="Blein T."/>
            <person name="Jardinaud M.F."/>
            <person name="Latrasse D."/>
            <person name="Zouine M."/>
            <person name="Zahm M."/>
            <person name="Kreplak J."/>
            <person name="Mayjonade B."/>
            <person name="Satge C."/>
            <person name="Perez M."/>
            <person name="Cauet S."/>
            <person name="Marande W."/>
            <person name="Chantry-Darmon C."/>
            <person name="Lopez-Roques C."/>
            <person name="Bouchez O."/>
            <person name="Berard A."/>
            <person name="Debelle F."/>
            <person name="Munos S."/>
            <person name="Bendahmane A."/>
            <person name="Berges H."/>
            <person name="Niebel A."/>
            <person name="Buitink J."/>
            <person name="Frugier F."/>
            <person name="Benhamed M."/>
            <person name="Crespi M."/>
            <person name="Gouzy J."/>
            <person name="Gamas P."/>
        </authorList>
    </citation>
    <scope>NUCLEOTIDE SEQUENCE [LARGE SCALE GENOMIC DNA]</scope>
    <source>
        <strain evidence="6">cv. Jemalong A17</strain>
    </source>
</reference>
<dbReference type="InterPro" id="IPR032675">
    <property type="entry name" value="LRR_dom_sf"/>
</dbReference>
<reference evidence="2 5" key="2">
    <citation type="journal article" date="2014" name="BMC Genomics">
        <title>An improved genome release (version Mt4.0) for the model legume Medicago truncatula.</title>
        <authorList>
            <person name="Tang H."/>
            <person name="Krishnakumar V."/>
            <person name="Bidwell S."/>
            <person name="Rosen B."/>
            <person name="Chan A."/>
            <person name="Zhou S."/>
            <person name="Gentzbittel L."/>
            <person name="Childs K.L."/>
            <person name="Yandell M."/>
            <person name="Gundlach H."/>
            <person name="Mayer K.F."/>
            <person name="Schwartz D.C."/>
            <person name="Town C.D."/>
        </authorList>
    </citation>
    <scope>GENOME REANNOTATION</scope>
    <source>
        <strain evidence="2">A17</strain>
        <strain evidence="4 5">cv. Jemalong A17</strain>
    </source>
</reference>
<dbReference type="EMBL" id="PSQE01000006">
    <property type="protein sequence ID" value="RHN50354.1"/>
    <property type="molecule type" value="Genomic_DNA"/>
</dbReference>
<protein>
    <submittedName>
        <fullName evidence="3">Putative leucine-rich repeat domain, L domain-containing protein</fullName>
    </submittedName>
</protein>
<gene>
    <name evidence="2" type="ordered locus">MTR_6g016765</name>
    <name evidence="3" type="ORF">MtrunA17_Chr6g0456521</name>
</gene>
<evidence type="ECO:0000313" key="4">
    <source>
        <dbReference type="EnsemblPlants" id="KEH25258"/>
    </source>
</evidence>
<reference evidence="4" key="3">
    <citation type="submission" date="2015-04" db="UniProtKB">
        <authorList>
            <consortium name="EnsemblPlants"/>
        </authorList>
    </citation>
    <scope>IDENTIFICATION</scope>
    <source>
        <strain evidence="4">cv. Jemalong A17</strain>
    </source>
</reference>
<reference evidence="2 5" key="1">
    <citation type="journal article" date="2011" name="Nature">
        <title>The Medicago genome provides insight into the evolution of rhizobial symbioses.</title>
        <authorList>
            <person name="Young N.D."/>
            <person name="Debelle F."/>
            <person name="Oldroyd G.E."/>
            <person name="Geurts R."/>
            <person name="Cannon S.B."/>
            <person name="Udvardi M.K."/>
            <person name="Benedito V.A."/>
            <person name="Mayer K.F."/>
            <person name="Gouzy J."/>
            <person name="Schoof H."/>
            <person name="Van de Peer Y."/>
            <person name="Proost S."/>
            <person name="Cook D.R."/>
            <person name="Meyers B.C."/>
            <person name="Spannagl M."/>
            <person name="Cheung F."/>
            <person name="De Mita S."/>
            <person name="Krishnakumar V."/>
            <person name="Gundlach H."/>
            <person name="Zhou S."/>
            <person name="Mudge J."/>
            <person name="Bharti A.K."/>
            <person name="Murray J.D."/>
            <person name="Naoumkina M.A."/>
            <person name="Rosen B."/>
            <person name="Silverstein K.A."/>
            <person name="Tang H."/>
            <person name="Rombauts S."/>
            <person name="Zhao P.X."/>
            <person name="Zhou P."/>
            <person name="Barbe V."/>
            <person name="Bardou P."/>
            <person name="Bechner M."/>
            <person name="Bellec A."/>
            <person name="Berger A."/>
            <person name="Berges H."/>
            <person name="Bidwell S."/>
            <person name="Bisseling T."/>
            <person name="Choisne N."/>
            <person name="Couloux A."/>
            <person name="Denny R."/>
            <person name="Deshpande S."/>
            <person name="Dai X."/>
            <person name="Doyle J.J."/>
            <person name="Dudez A.M."/>
            <person name="Farmer A.D."/>
            <person name="Fouteau S."/>
            <person name="Franken C."/>
            <person name="Gibelin C."/>
            <person name="Gish J."/>
            <person name="Goldstein S."/>
            <person name="Gonzalez A.J."/>
            <person name="Green P.J."/>
            <person name="Hallab A."/>
            <person name="Hartog M."/>
            <person name="Hua A."/>
            <person name="Humphray S.J."/>
            <person name="Jeong D.H."/>
            <person name="Jing Y."/>
            <person name="Jocker A."/>
            <person name="Kenton S.M."/>
            <person name="Kim D.J."/>
            <person name="Klee K."/>
            <person name="Lai H."/>
            <person name="Lang C."/>
            <person name="Lin S."/>
            <person name="Macmil S.L."/>
            <person name="Magdelenat G."/>
            <person name="Matthews L."/>
            <person name="McCorrison J."/>
            <person name="Monaghan E.L."/>
            <person name="Mun J.H."/>
            <person name="Najar F.Z."/>
            <person name="Nicholson C."/>
            <person name="Noirot C."/>
            <person name="O'Bleness M."/>
            <person name="Paule C.R."/>
            <person name="Poulain J."/>
            <person name="Prion F."/>
            <person name="Qin B."/>
            <person name="Qu C."/>
            <person name="Retzel E.F."/>
            <person name="Riddle C."/>
            <person name="Sallet E."/>
            <person name="Samain S."/>
            <person name="Samson N."/>
            <person name="Sanders I."/>
            <person name="Saurat O."/>
            <person name="Scarpelli C."/>
            <person name="Schiex T."/>
            <person name="Segurens B."/>
            <person name="Severin A.J."/>
            <person name="Sherrier D.J."/>
            <person name="Shi R."/>
            <person name="Sims S."/>
            <person name="Singer S.R."/>
            <person name="Sinharoy S."/>
            <person name="Sterck L."/>
            <person name="Viollet A."/>
            <person name="Wang B.B."/>
            <person name="Wang K."/>
            <person name="Wang M."/>
            <person name="Wang X."/>
            <person name="Warfsmann J."/>
            <person name="Weissenbach J."/>
            <person name="White D.D."/>
            <person name="White J.D."/>
            <person name="Wiley G.B."/>
            <person name="Wincker P."/>
            <person name="Xing Y."/>
            <person name="Yang L."/>
            <person name="Yao Z."/>
            <person name="Ying F."/>
            <person name="Zhai J."/>
            <person name="Zhou L."/>
            <person name="Zuber A."/>
            <person name="Denarie J."/>
            <person name="Dixon R.A."/>
            <person name="May G.D."/>
            <person name="Schwartz D.C."/>
            <person name="Rogers J."/>
            <person name="Quetier F."/>
            <person name="Town C.D."/>
            <person name="Roe B.A."/>
        </authorList>
    </citation>
    <scope>NUCLEOTIDE SEQUENCE [LARGE SCALE GENOMIC DNA]</scope>
    <source>
        <strain evidence="2">A17</strain>
        <strain evidence="4 5">cv. Jemalong A17</strain>
    </source>
</reference>
<dbReference type="GO" id="GO:1905761">
    <property type="term" value="F:SCF ubiquitin ligase complex binding"/>
    <property type="evidence" value="ECO:0000318"/>
    <property type="project" value="GO_Central"/>
</dbReference>
<organism evidence="2 5">
    <name type="scientific">Medicago truncatula</name>
    <name type="common">Barrel medic</name>
    <name type="synonym">Medicago tribuloides</name>
    <dbReference type="NCBI Taxonomy" id="3880"/>
    <lineage>
        <taxon>Eukaryota</taxon>
        <taxon>Viridiplantae</taxon>
        <taxon>Streptophyta</taxon>
        <taxon>Embryophyta</taxon>
        <taxon>Tracheophyta</taxon>
        <taxon>Spermatophyta</taxon>
        <taxon>Magnoliopsida</taxon>
        <taxon>eudicotyledons</taxon>
        <taxon>Gunneridae</taxon>
        <taxon>Pentapetalae</taxon>
        <taxon>rosids</taxon>
        <taxon>fabids</taxon>
        <taxon>Fabales</taxon>
        <taxon>Fabaceae</taxon>
        <taxon>Papilionoideae</taxon>
        <taxon>50 kb inversion clade</taxon>
        <taxon>NPAAA clade</taxon>
        <taxon>Hologalegina</taxon>
        <taxon>IRL clade</taxon>
        <taxon>Trifolieae</taxon>
        <taxon>Medicago</taxon>
    </lineage>
</organism>
<dbReference type="Proteomes" id="UP000265566">
    <property type="component" value="Chromosome 6"/>
</dbReference>
<dbReference type="HOGENOM" id="CLU_068558_2_0_1"/>
<dbReference type="AlphaFoldDB" id="G8A0J6"/>
<accession>G8A0J6</accession>
<reference evidence="3" key="5">
    <citation type="journal article" date="2018" name="Nat. Plants">
        <title>Whole-genome landscape of Medicago truncatula symbiotic genes.</title>
        <authorList>
            <person name="Pecrix Y."/>
            <person name="Gamas P."/>
            <person name="Carrere S."/>
        </authorList>
    </citation>
    <scope>NUCLEOTIDE SEQUENCE</scope>
    <source>
        <tissue evidence="3">Leaves</tissue>
    </source>
</reference>
<dbReference type="eggNOG" id="KOG1947">
    <property type="taxonomic scope" value="Eukaryota"/>
</dbReference>
<dbReference type="Proteomes" id="UP000002051">
    <property type="component" value="Chromosome 6"/>
</dbReference>
<dbReference type="SUPFAM" id="SSF52047">
    <property type="entry name" value="RNI-like"/>
    <property type="match status" value="1"/>
</dbReference>
<evidence type="ECO:0000313" key="6">
    <source>
        <dbReference type="Proteomes" id="UP000265566"/>
    </source>
</evidence>
<proteinExistence type="predicted"/>
<dbReference type="EMBL" id="CM001222">
    <property type="protein sequence ID" value="KEH25258.1"/>
    <property type="molecule type" value="Genomic_DNA"/>
</dbReference>
<dbReference type="EnsemblPlants" id="KEH25258">
    <property type="protein sequence ID" value="KEH25258"/>
    <property type="gene ID" value="MTR_6g016765"/>
</dbReference>
<evidence type="ECO:0000256" key="1">
    <source>
        <dbReference type="SAM" id="MobiDB-lite"/>
    </source>
</evidence>
<dbReference type="Gramene" id="rna34629">
    <property type="protein sequence ID" value="RHN50354.1"/>
    <property type="gene ID" value="gene34629"/>
</dbReference>
<keyword evidence="5" id="KW-1185">Reference proteome</keyword>